<dbReference type="InterPro" id="IPR002641">
    <property type="entry name" value="PNPLA_dom"/>
</dbReference>
<evidence type="ECO:0000313" key="5">
    <source>
        <dbReference type="EMBL" id="AXE35915.1"/>
    </source>
</evidence>
<dbReference type="PROSITE" id="PS51635">
    <property type="entry name" value="PNPLA"/>
    <property type="match status" value="1"/>
</dbReference>
<evidence type="ECO:0000256" key="3">
    <source>
        <dbReference type="SAM" id="MobiDB-lite"/>
    </source>
</evidence>
<keyword evidence="1 2" id="KW-0443">Lipid metabolism</keyword>
<dbReference type="InterPro" id="IPR016035">
    <property type="entry name" value="Acyl_Trfase/lysoPLipase"/>
</dbReference>
<dbReference type="InterPro" id="IPR052580">
    <property type="entry name" value="Lipid_Hydrolase"/>
</dbReference>
<dbReference type="EMBL" id="CP029554">
    <property type="protein sequence ID" value="AXE35915.1"/>
    <property type="molecule type" value="Genomic_DNA"/>
</dbReference>
<protein>
    <recommendedName>
        <fullName evidence="4">PNPLA domain-containing protein</fullName>
    </recommendedName>
</protein>
<dbReference type="Proteomes" id="UP000252038">
    <property type="component" value="Chromosome"/>
</dbReference>
<keyword evidence="2" id="KW-0378">Hydrolase</keyword>
<evidence type="ECO:0000256" key="2">
    <source>
        <dbReference type="PROSITE-ProRule" id="PRU01161"/>
    </source>
</evidence>
<feature type="compositionally biased region" description="Gly residues" evidence="3">
    <location>
        <begin position="1"/>
        <end position="10"/>
    </location>
</feature>
<evidence type="ECO:0000256" key="1">
    <source>
        <dbReference type="ARBA" id="ARBA00023098"/>
    </source>
</evidence>
<gene>
    <name evidence="5" type="ORF">DK843_17345</name>
</gene>
<feature type="short sequence motif" description="GXSXG" evidence="2">
    <location>
        <begin position="285"/>
        <end position="289"/>
    </location>
</feature>
<feature type="region of interest" description="Disordered" evidence="3">
    <location>
        <begin position="1"/>
        <end position="76"/>
    </location>
</feature>
<feature type="short sequence motif" description="GXGXXG" evidence="2">
    <location>
        <begin position="256"/>
        <end position="261"/>
    </location>
</feature>
<accession>A0A344UKW7</accession>
<organism evidence="5 6">
    <name type="scientific">Chromobacterium phragmitis</name>
    <dbReference type="NCBI Taxonomy" id="2202141"/>
    <lineage>
        <taxon>Bacteria</taxon>
        <taxon>Pseudomonadati</taxon>
        <taxon>Pseudomonadota</taxon>
        <taxon>Betaproteobacteria</taxon>
        <taxon>Neisseriales</taxon>
        <taxon>Chromobacteriaceae</taxon>
        <taxon>Chromobacterium</taxon>
    </lineage>
</organism>
<sequence>MRPDPAGGGPVRAADQPGRPDRPPLLRRPGQPPLPGRRQPRRAGWPERQPMAGHPALSQHPIAQLPGTVPHPGAGIRRVWPPAGGTCRHSTESLSMTTLNQIQSHQPAAWQPPVNTETSSLKDLFKHQDGRAALQQCRQSFQQYFQQEASKLGSAMSPDSQARFQKCATDRMELIVKTTLDDSPVKNDVKAFQKQLGNAGTLASQALQRLAVNAEMIKRQDLLPPVDPRPQVVPRAAGGYNLIRPAPQLENLVLRGGGTKGVGYPAALDIMSTGGMFAGLKNISGTSAGSLMGSCLAAGITPAQFEYQLSDTIFRPSVTTELTKVYHGLGQQVFDMLHMPGPLKDAHKYQSFQATNEYPGQHNKLYGDAKLGGGLMTGLSALHAVDSATAASVRDHLNANWDKPAFRAQLGQLPKDQLNRLQDLRQPADFSQSRVGKMVTFSDLKTLHDLAPEKFKNLTVTGWDKNNKTTAYFNAKNSPDMPIAEAARISMSLPILFKSMQLDPGDGAGKRKFVDGGFGSNMPAEVFIPDAAGEVKHDAEPNRAQADARARTLLLTFDEQGTAYSILHSDYQQGQPDFMEKMMSRSAHQSHKHEANIADNHKVHNSGINSLPVFHGKLSTVSMSFSDKTQHEARLGAALEALEQVDARSQQAESLGFSSLQDIADFLGPDEKKALLDAPPPKGDSPDRKLYELLAKQRSAPSSQPHAYA</sequence>
<name>A0A344UKW7_9NEIS</name>
<dbReference type="SUPFAM" id="SSF52151">
    <property type="entry name" value="FabD/lysophospholipase-like"/>
    <property type="match status" value="1"/>
</dbReference>
<feature type="short sequence motif" description="DGA/G" evidence="2">
    <location>
        <begin position="515"/>
        <end position="517"/>
    </location>
</feature>
<dbReference type="Gene3D" id="3.40.1090.10">
    <property type="entry name" value="Cytosolic phospholipase A2 catalytic domain"/>
    <property type="match status" value="1"/>
</dbReference>
<evidence type="ECO:0000259" key="4">
    <source>
        <dbReference type="PROSITE" id="PS51635"/>
    </source>
</evidence>
<feature type="domain" description="PNPLA" evidence="4">
    <location>
        <begin position="252"/>
        <end position="528"/>
    </location>
</feature>
<reference evidence="5 6" key="1">
    <citation type="submission" date="2018-05" db="EMBL/GenBank/DDBJ databases">
        <title>Genome sequencing, assembly and analysis of the novel insecticidal bacterium, Chromobacterium phragmitis.</title>
        <authorList>
            <person name="Sparks M.E."/>
            <person name="Blackburn M.B."/>
            <person name="Gundersen-Rindal D.E."/>
        </authorList>
    </citation>
    <scope>NUCLEOTIDE SEQUENCE [LARGE SCALE GENOMIC DNA]</scope>
    <source>
        <strain evidence="5">IIBBL 274-1</strain>
    </source>
</reference>
<dbReference type="PANTHER" id="PTHR46394:SF1">
    <property type="entry name" value="PNPLA DOMAIN-CONTAINING PROTEIN"/>
    <property type="match status" value="1"/>
</dbReference>
<keyword evidence="2" id="KW-0442">Lipid degradation</keyword>
<dbReference type="Pfam" id="PF01734">
    <property type="entry name" value="Patatin"/>
    <property type="match status" value="1"/>
</dbReference>
<feature type="active site" description="Proton acceptor" evidence="2">
    <location>
        <position position="515"/>
    </location>
</feature>
<evidence type="ECO:0000313" key="6">
    <source>
        <dbReference type="Proteomes" id="UP000252038"/>
    </source>
</evidence>
<dbReference type="GO" id="GO:0016042">
    <property type="term" value="P:lipid catabolic process"/>
    <property type="evidence" value="ECO:0007669"/>
    <property type="project" value="UniProtKB-UniRule"/>
</dbReference>
<dbReference type="GO" id="GO:0016787">
    <property type="term" value="F:hydrolase activity"/>
    <property type="evidence" value="ECO:0007669"/>
    <property type="project" value="UniProtKB-UniRule"/>
</dbReference>
<dbReference type="PANTHER" id="PTHR46394">
    <property type="entry name" value="ANNEXIN"/>
    <property type="match status" value="1"/>
</dbReference>
<feature type="active site" description="Nucleophile" evidence="2">
    <location>
        <position position="287"/>
    </location>
</feature>
<dbReference type="KEGG" id="chrb:DK843_17345"/>
<dbReference type="AlphaFoldDB" id="A0A344UKW7"/>
<proteinExistence type="predicted"/>